<dbReference type="EMBL" id="JAJSOW010000003">
    <property type="protein sequence ID" value="KAI9194040.1"/>
    <property type="molecule type" value="Genomic_DNA"/>
</dbReference>
<reference evidence="2" key="2">
    <citation type="submission" date="2023-02" db="EMBL/GenBank/DDBJ databases">
        <authorList>
            <person name="Swenson N.G."/>
            <person name="Wegrzyn J.L."/>
            <person name="Mcevoy S.L."/>
        </authorList>
    </citation>
    <scope>NUCLEOTIDE SEQUENCE</scope>
    <source>
        <strain evidence="2">91603</strain>
        <tissue evidence="2">Leaf</tissue>
    </source>
</reference>
<name>A0AAD5JC30_ACENE</name>
<reference evidence="2" key="1">
    <citation type="journal article" date="2022" name="Plant J.">
        <title>Strategies of tolerance reflected in two North American maple genomes.</title>
        <authorList>
            <person name="McEvoy S.L."/>
            <person name="Sezen U.U."/>
            <person name="Trouern-Trend A."/>
            <person name="McMahon S.M."/>
            <person name="Schaberg P.G."/>
            <person name="Yang J."/>
            <person name="Wegrzyn J.L."/>
            <person name="Swenson N.G."/>
        </authorList>
    </citation>
    <scope>NUCLEOTIDE SEQUENCE</scope>
    <source>
        <strain evidence="2">91603</strain>
    </source>
</reference>
<evidence type="ECO:0008006" key="4">
    <source>
        <dbReference type="Google" id="ProtNLM"/>
    </source>
</evidence>
<proteinExistence type="inferred from homology"/>
<comment type="similarity">
    <text evidence="1">Belongs to the IST1 family.</text>
</comment>
<dbReference type="InterPro" id="IPR005061">
    <property type="entry name" value="Ist1"/>
</dbReference>
<protein>
    <recommendedName>
        <fullName evidence="4">IST1 homolog</fullName>
    </recommendedName>
</protein>
<dbReference type="FunFam" id="1.20.1260.60:FF:000002">
    <property type="entry name" value="Vacuolar protein sorting-associated protein IST1"/>
    <property type="match status" value="1"/>
</dbReference>
<dbReference type="GO" id="GO:0015031">
    <property type="term" value="P:protein transport"/>
    <property type="evidence" value="ECO:0007669"/>
    <property type="project" value="InterPro"/>
</dbReference>
<dbReference type="Gene3D" id="1.20.1260.60">
    <property type="entry name" value="Vacuolar protein sorting-associated protein Ist1"/>
    <property type="match status" value="1"/>
</dbReference>
<evidence type="ECO:0000256" key="1">
    <source>
        <dbReference type="ARBA" id="ARBA00005536"/>
    </source>
</evidence>
<sequence length="279" mass="32037">MMFGCNSSSSSKKLIKQIQCRLKVLKNKRCSIVRLLRNDIAELIKIGNEEIAFNWAEQLFKDENTVAVYELLDSFCEFILMNLSFILKCKDCPNDINEAVSSLIFASSRCGDLPELYGIRKLFEDRYGKKFVMAAAELFPGNLVNHKIKERLNLKLVADDIKQQLVDEIAKDYCHRTEILAIEYASEYNVFNWLNEQILVTTGKAKESYFPSTSCLTGKRKAPPYLTVMTMPPERPTETRPDNILRCNSLPPHVHPKLPDYDRIAAKFMALKKELRGDQ</sequence>
<dbReference type="PANTHER" id="PTHR12161">
    <property type="entry name" value="IST1 FAMILY MEMBER"/>
    <property type="match status" value="1"/>
</dbReference>
<organism evidence="2 3">
    <name type="scientific">Acer negundo</name>
    <name type="common">Box elder</name>
    <dbReference type="NCBI Taxonomy" id="4023"/>
    <lineage>
        <taxon>Eukaryota</taxon>
        <taxon>Viridiplantae</taxon>
        <taxon>Streptophyta</taxon>
        <taxon>Embryophyta</taxon>
        <taxon>Tracheophyta</taxon>
        <taxon>Spermatophyta</taxon>
        <taxon>Magnoliopsida</taxon>
        <taxon>eudicotyledons</taxon>
        <taxon>Gunneridae</taxon>
        <taxon>Pentapetalae</taxon>
        <taxon>rosids</taxon>
        <taxon>malvids</taxon>
        <taxon>Sapindales</taxon>
        <taxon>Sapindaceae</taxon>
        <taxon>Hippocastanoideae</taxon>
        <taxon>Acereae</taxon>
        <taxon>Acer</taxon>
    </lineage>
</organism>
<dbReference type="PANTHER" id="PTHR12161:SF44">
    <property type="entry name" value="REGULATOR OF VPS4 ACTIVITY IN THE MVB PATHWAY PROTEIN"/>
    <property type="match status" value="1"/>
</dbReference>
<dbReference type="InterPro" id="IPR042277">
    <property type="entry name" value="IST1-like"/>
</dbReference>
<keyword evidence="3" id="KW-1185">Reference proteome</keyword>
<gene>
    <name evidence="2" type="ORF">LWI28_002619</name>
</gene>
<dbReference type="Pfam" id="PF03398">
    <property type="entry name" value="Ist1"/>
    <property type="match status" value="1"/>
</dbReference>
<evidence type="ECO:0000313" key="2">
    <source>
        <dbReference type="EMBL" id="KAI9194040.1"/>
    </source>
</evidence>
<dbReference type="AlphaFoldDB" id="A0AAD5JC30"/>
<accession>A0AAD5JC30</accession>
<dbReference type="Proteomes" id="UP001064489">
    <property type="component" value="Chromosome 1"/>
</dbReference>
<comment type="caution">
    <text evidence="2">The sequence shown here is derived from an EMBL/GenBank/DDBJ whole genome shotgun (WGS) entry which is preliminary data.</text>
</comment>
<evidence type="ECO:0000313" key="3">
    <source>
        <dbReference type="Proteomes" id="UP001064489"/>
    </source>
</evidence>